<dbReference type="EMBL" id="CATOUU010000380">
    <property type="protein sequence ID" value="CAI9927245.1"/>
    <property type="molecule type" value="Genomic_DNA"/>
</dbReference>
<sequence>MQYQKVIQKGVEWQSYEKINMFALTCLYISTYQNQFNQQLHHNRGVYAIDFCLYILYILNSLVQNTISIYYFNSQSQDSYQTSPAIPTIVTKITSEVNNVSSSAELSINESQVIGTDLLICQNTNQSKDNHLISTICLIVQKQKIVKKYHSNISHLNFVYTDSVSFSYFFNSSVKSHKYTRC</sequence>
<protein>
    <submittedName>
        <fullName evidence="2">Hypothetical_protein</fullName>
    </submittedName>
</protein>
<gene>
    <name evidence="1" type="ORF">HINF_LOCUS14890</name>
    <name evidence="2" type="ORF">HINF_LOCUS1802</name>
</gene>
<comment type="caution">
    <text evidence="1">The sequence shown here is derived from an EMBL/GenBank/DDBJ whole genome shotgun (WGS) entry which is preliminary data.</text>
</comment>
<reference evidence="1" key="1">
    <citation type="submission" date="2023-06" db="EMBL/GenBank/DDBJ databases">
        <authorList>
            <person name="Kurt Z."/>
        </authorList>
    </citation>
    <scope>NUCLEOTIDE SEQUENCE</scope>
</reference>
<reference evidence="2 3" key="2">
    <citation type="submission" date="2024-07" db="EMBL/GenBank/DDBJ databases">
        <authorList>
            <person name="Akdeniz Z."/>
        </authorList>
    </citation>
    <scope>NUCLEOTIDE SEQUENCE [LARGE SCALE GENOMIC DNA]</scope>
</reference>
<evidence type="ECO:0000313" key="1">
    <source>
        <dbReference type="EMBL" id="CAI9927245.1"/>
    </source>
</evidence>
<dbReference type="AlphaFoldDB" id="A0AA86NW08"/>
<dbReference type="EMBL" id="CAXDID020000003">
    <property type="protein sequence ID" value="CAL5972232.1"/>
    <property type="molecule type" value="Genomic_DNA"/>
</dbReference>
<accession>A0AA86NW08</accession>
<dbReference type="Proteomes" id="UP001642409">
    <property type="component" value="Unassembled WGS sequence"/>
</dbReference>
<name>A0AA86NW08_9EUKA</name>
<proteinExistence type="predicted"/>
<evidence type="ECO:0000313" key="2">
    <source>
        <dbReference type="EMBL" id="CAL5972232.1"/>
    </source>
</evidence>
<organism evidence="1">
    <name type="scientific">Hexamita inflata</name>
    <dbReference type="NCBI Taxonomy" id="28002"/>
    <lineage>
        <taxon>Eukaryota</taxon>
        <taxon>Metamonada</taxon>
        <taxon>Diplomonadida</taxon>
        <taxon>Hexamitidae</taxon>
        <taxon>Hexamitinae</taxon>
        <taxon>Hexamita</taxon>
    </lineage>
</organism>
<keyword evidence="3" id="KW-1185">Reference proteome</keyword>
<evidence type="ECO:0000313" key="3">
    <source>
        <dbReference type="Proteomes" id="UP001642409"/>
    </source>
</evidence>